<keyword evidence="5" id="KW-1185">Reference proteome</keyword>
<evidence type="ECO:0000256" key="2">
    <source>
        <dbReference type="SAM" id="SignalP"/>
    </source>
</evidence>
<dbReference type="PANTHER" id="PTHR36299:SF3">
    <property type="entry name" value="FI03431P"/>
    <property type="match status" value="1"/>
</dbReference>
<feature type="chain" id="PRO_5008400828" evidence="2">
    <location>
        <begin position="22"/>
        <end position="427"/>
    </location>
</feature>
<dbReference type="Pfam" id="PF15998">
    <property type="entry name" value="DUF4773"/>
    <property type="match status" value="1"/>
</dbReference>
<feature type="compositionally biased region" description="Basic residues" evidence="1">
    <location>
        <begin position="391"/>
        <end position="404"/>
    </location>
</feature>
<evidence type="ECO:0000256" key="1">
    <source>
        <dbReference type="SAM" id="MobiDB-lite"/>
    </source>
</evidence>
<feature type="compositionally biased region" description="Polar residues" evidence="1">
    <location>
        <begin position="369"/>
        <end position="381"/>
    </location>
</feature>
<feature type="region of interest" description="Disordered" evidence="1">
    <location>
        <begin position="369"/>
        <end position="404"/>
    </location>
</feature>
<dbReference type="PANTHER" id="PTHR36299">
    <property type="entry name" value="AGAP008005-PA"/>
    <property type="match status" value="1"/>
</dbReference>
<dbReference type="EnsemblMetazoa" id="GBRI038205-RA">
    <property type="protein sequence ID" value="GBRI038205-PA"/>
    <property type="gene ID" value="GBRI038205"/>
</dbReference>
<organism evidence="4 5">
    <name type="scientific">Glossina brevipalpis</name>
    <dbReference type="NCBI Taxonomy" id="37001"/>
    <lineage>
        <taxon>Eukaryota</taxon>
        <taxon>Metazoa</taxon>
        <taxon>Ecdysozoa</taxon>
        <taxon>Arthropoda</taxon>
        <taxon>Hexapoda</taxon>
        <taxon>Insecta</taxon>
        <taxon>Pterygota</taxon>
        <taxon>Neoptera</taxon>
        <taxon>Endopterygota</taxon>
        <taxon>Diptera</taxon>
        <taxon>Brachycera</taxon>
        <taxon>Muscomorpha</taxon>
        <taxon>Hippoboscoidea</taxon>
        <taxon>Glossinidae</taxon>
        <taxon>Glossina</taxon>
    </lineage>
</organism>
<accession>A0A1A9WZ96</accession>
<dbReference type="STRING" id="37001.A0A1A9WZ96"/>
<evidence type="ECO:0000313" key="4">
    <source>
        <dbReference type="EnsemblMetazoa" id="GBRI038205-PA"/>
    </source>
</evidence>
<feature type="domain" description="DUF4773" evidence="3">
    <location>
        <begin position="125"/>
        <end position="239"/>
    </location>
</feature>
<reference evidence="4" key="2">
    <citation type="submission" date="2020-05" db="UniProtKB">
        <authorList>
            <consortium name="EnsemblMetazoa"/>
        </authorList>
    </citation>
    <scope>IDENTIFICATION</scope>
    <source>
        <strain evidence="4">IAEA</strain>
    </source>
</reference>
<feature type="region of interest" description="Disordered" evidence="1">
    <location>
        <begin position="250"/>
        <end position="341"/>
    </location>
</feature>
<feature type="compositionally biased region" description="Acidic residues" evidence="1">
    <location>
        <begin position="320"/>
        <end position="330"/>
    </location>
</feature>
<proteinExistence type="predicted"/>
<dbReference type="AlphaFoldDB" id="A0A1A9WZ96"/>
<keyword evidence="2" id="KW-0732">Signal</keyword>
<sequence length="427" mass="46471">MTSLWLNLFLILIAYFNSFEAVTIFRPAQRISNNFKQLNLSPEEIDPNVAPPESILNGDQDDYIYFNGGTTSATQSSELIDDSINEISAVSSAVTPLIAATTAATLLNSTPLKNASNSGGLMKFCKCTENHCNCCRDFNLPFIPIKGPGCAKITYLGDEKMSVTLKYGDLTLASRTISSKKARPFCVGLPGGYSKFCGRIYGLSRSKQNFKACLGFELRADDEIEAALRVSCFKFGPEGLRVAEAEPFPAPVKKKDDDDDDIFGFGAGGDDDDDEDDYDEEENDETDTDADYAEDEDDESDNEEAPADADYGGFGLGGLFDDDDSEDESENDSKPVEVTALPNLRTRITDAAQSKNEIGTIAAQTPIASVTGGNKNNQSSIKTNNSTNLKVKTKSKTLKKNKKKKSADITESDYAYAFINGLLNFFN</sequence>
<feature type="signal peptide" evidence="2">
    <location>
        <begin position="1"/>
        <end position="21"/>
    </location>
</feature>
<dbReference type="VEuPathDB" id="VectorBase:GBRI038205"/>
<name>A0A1A9WZ96_9MUSC</name>
<dbReference type="InterPro" id="IPR031941">
    <property type="entry name" value="DUF4773"/>
</dbReference>
<feature type="compositionally biased region" description="Acidic residues" evidence="1">
    <location>
        <begin position="269"/>
        <end position="307"/>
    </location>
</feature>
<dbReference type="Proteomes" id="UP000091820">
    <property type="component" value="Unassembled WGS sequence"/>
</dbReference>
<reference evidence="5" key="1">
    <citation type="submission" date="2014-03" db="EMBL/GenBank/DDBJ databases">
        <authorList>
            <person name="Aksoy S."/>
            <person name="Warren W."/>
            <person name="Wilson R.K."/>
        </authorList>
    </citation>
    <scope>NUCLEOTIDE SEQUENCE [LARGE SCALE GENOMIC DNA]</scope>
    <source>
        <strain evidence="5">IAEA</strain>
    </source>
</reference>
<evidence type="ECO:0000313" key="5">
    <source>
        <dbReference type="Proteomes" id="UP000091820"/>
    </source>
</evidence>
<protein>
    <submittedName>
        <fullName evidence="4">DUF4773 domain-containing protein</fullName>
    </submittedName>
</protein>
<evidence type="ECO:0000259" key="3">
    <source>
        <dbReference type="Pfam" id="PF15998"/>
    </source>
</evidence>